<dbReference type="GO" id="GO:0005975">
    <property type="term" value="P:carbohydrate metabolic process"/>
    <property type="evidence" value="ECO:0007669"/>
    <property type="project" value="InterPro"/>
</dbReference>
<feature type="domain" description="Alpha-L-rhamnosidase six-hairpin glycosidase" evidence="1">
    <location>
        <begin position="256"/>
        <end position="326"/>
    </location>
</feature>
<name>A0A9X2ISZ9_9MICO</name>
<dbReference type="AlphaFoldDB" id="A0A9X2ISZ9"/>
<sequence length="661" mass="70577">MTPRTAGEIRAHARAVSPDPAPGHAASAAGTAWLYGPAQFELGLLERIVGEGRAAGRFVDYSDDHGRPDGRTSFRLRGAGAVELLPGGGWTVDALAVSLPTGWSALDAGGRDLVVTVRAEGAAALAVRDPAGWEVLDGDRWVPARARPGGATPPHLDDEPVVRLPLVESDGLLDAGRTLLGRPVLTCSGTPRLVSGESREEALSDAVPETRHDLVDLGGGRWTTRHRLGFRFLAVHDAEVTDAAVDASIRPSRGAAGAFACSDEGLTRIAAVASWTLRTCLQGLVLDGVKRDRLPWIGDQALATAVNAYTVADPGIVRDGLVALGRQRRGYVNGLADYSLWWVIGQGFLQNFFGEREHLEREAEGVHAFLERLAEEAGPDGVLRPRRPGGFSEETGPVLIDWGVEPEPGRDSTALQVLWFWALSTGADLLSRVGHFGERRWRDLAATLRSTLEERARALGAWSRYLDDPQEHPGTPCVDDPHTCFLGLLAGVIEPTEPVVAAIRTARPRTPWMAAFALRALGAAGRRREAVELLRSRWTPMLDAGATTFWEEFPGDGEPLAMYGRPFGRSLAHAWGAGPAALLPELVLGVAPLADGWSRIAVDPELGDLEWAAAVVPTPFGDLVVAADRESVVVDVPDGAVLVADGRETPGPATVEWTLGH</sequence>
<organism evidence="2 3">
    <name type="scientific">Rathayibacter rubneri</name>
    <dbReference type="NCBI Taxonomy" id="2950106"/>
    <lineage>
        <taxon>Bacteria</taxon>
        <taxon>Bacillati</taxon>
        <taxon>Actinomycetota</taxon>
        <taxon>Actinomycetes</taxon>
        <taxon>Micrococcales</taxon>
        <taxon>Microbacteriaceae</taxon>
        <taxon>Rathayibacter</taxon>
    </lineage>
</organism>
<comment type="caution">
    <text evidence="2">The sequence shown here is derived from an EMBL/GenBank/DDBJ whole genome shotgun (WGS) entry which is preliminary data.</text>
</comment>
<evidence type="ECO:0000313" key="3">
    <source>
        <dbReference type="Proteomes" id="UP001155240"/>
    </source>
</evidence>
<keyword evidence="3" id="KW-1185">Reference proteome</keyword>
<dbReference type="Gene3D" id="2.60.420.10">
    <property type="entry name" value="Maltose phosphorylase, domain 3"/>
    <property type="match status" value="1"/>
</dbReference>
<dbReference type="EMBL" id="JAMRYM010000101">
    <property type="protein sequence ID" value="MCM6764005.1"/>
    <property type="molecule type" value="Genomic_DNA"/>
</dbReference>
<reference evidence="2" key="1">
    <citation type="submission" date="2022-06" db="EMBL/GenBank/DDBJ databases">
        <title>Whole genome shotgun sequencing (WGS) of Rathayibacter sp. ZW T2_19, isolated from stored onions (Allium cepa).</title>
        <authorList>
            <person name="Stoll D.A."/>
            <person name="Huch M."/>
        </authorList>
    </citation>
    <scope>NUCLEOTIDE SEQUENCE</scope>
    <source>
        <strain evidence="2">ZW T2_19</strain>
    </source>
</reference>
<accession>A0A9X2ISZ9</accession>
<dbReference type="InterPro" id="IPR035396">
    <property type="entry name" value="Bac_rhamnosid6H"/>
</dbReference>
<dbReference type="SUPFAM" id="SSF48208">
    <property type="entry name" value="Six-hairpin glycosidases"/>
    <property type="match status" value="1"/>
</dbReference>
<dbReference type="Proteomes" id="UP001155240">
    <property type="component" value="Unassembled WGS sequence"/>
</dbReference>
<dbReference type="PANTHER" id="PTHR34987:SF6">
    <property type="entry name" value="ALPHA-L-RHAMNOSIDASE SIX-HAIRPIN GLYCOSIDASE DOMAIN-CONTAINING PROTEIN"/>
    <property type="match status" value="1"/>
</dbReference>
<dbReference type="PANTHER" id="PTHR34987">
    <property type="entry name" value="C, PUTATIVE (AFU_ORTHOLOGUE AFUA_3G02880)-RELATED"/>
    <property type="match status" value="1"/>
</dbReference>
<proteinExistence type="predicted"/>
<dbReference type="Pfam" id="PF17389">
    <property type="entry name" value="Bac_rhamnosid6H"/>
    <property type="match status" value="1"/>
</dbReference>
<dbReference type="RefSeq" id="WP_251947662.1">
    <property type="nucleotide sequence ID" value="NZ_JAMRYM010000101.1"/>
</dbReference>
<dbReference type="InterPro" id="IPR008928">
    <property type="entry name" value="6-hairpin_glycosidase_sf"/>
</dbReference>
<evidence type="ECO:0000313" key="2">
    <source>
        <dbReference type="EMBL" id="MCM6764005.1"/>
    </source>
</evidence>
<gene>
    <name evidence="2" type="ORF">NB037_16440</name>
</gene>
<protein>
    <recommendedName>
        <fullName evidence="1">Alpha-L-rhamnosidase six-hairpin glycosidase domain-containing protein</fullName>
    </recommendedName>
</protein>
<dbReference type="Gene3D" id="1.50.10.10">
    <property type="match status" value="1"/>
</dbReference>
<dbReference type="InterPro" id="IPR012341">
    <property type="entry name" value="6hp_glycosidase-like_sf"/>
</dbReference>
<evidence type="ECO:0000259" key="1">
    <source>
        <dbReference type="Pfam" id="PF17389"/>
    </source>
</evidence>